<dbReference type="InterPro" id="IPR036097">
    <property type="entry name" value="HisK_dim/P_sf"/>
</dbReference>
<dbReference type="EC" id="2.7.13.3" evidence="3"/>
<feature type="transmembrane region" description="Helical" evidence="11">
    <location>
        <begin position="162"/>
        <end position="185"/>
    </location>
</feature>
<keyword evidence="6 11" id="KW-0812">Transmembrane</keyword>
<accession>A0A0C9NI82</accession>
<dbReference type="GeneID" id="78527871"/>
<keyword evidence="5" id="KW-0808">Transferase</keyword>
<feature type="domain" description="Histidine kinase" evidence="12">
    <location>
        <begin position="244"/>
        <end position="458"/>
    </location>
</feature>
<dbReference type="PRINTS" id="PR00344">
    <property type="entry name" value="BCTRLSENSOR"/>
</dbReference>
<evidence type="ECO:0000256" key="10">
    <source>
        <dbReference type="ARBA" id="ARBA00023136"/>
    </source>
</evidence>
<evidence type="ECO:0000313" key="14">
    <source>
        <dbReference type="EMBL" id="GAN14403.1"/>
    </source>
</evidence>
<dbReference type="Pfam" id="PF00512">
    <property type="entry name" value="HisKA"/>
    <property type="match status" value="1"/>
</dbReference>
<comment type="caution">
    <text evidence="14">The sequence shown here is derived from an EMBL/GenBank/DDBJ whole genome shotgun (WGS) entry which is preliminary data.</text>
</comment>
<evidence type="ECO:0000256" key="1">
    <source>
        <dbReference type="ARBA" id="ARBA00000085"/>
    </source>
</evidence>
<evidence type="ECO:0000259" key="13">
    <source>
        <dbReference type="PROSITE" id="PS50885"/>
    </source>
</evidence>
<dbReference type="SMART" id="SM00304">
    <property type="entry name" value="HAMP"/>
    <property type="match status" value="1"/>
</dbReference>
<keyword evidence="9" id="KW-0902">Two-component regulatory system</keyword>
<evidence type="ECO:0000259" key="12">
    <source>
        <dbReference type="PROSITE" id="PS50109"/>
    </source>
</evidence>
<evidence type="ECO:0000256" key="4">
    <source>
        <dbReference type="ARBA" id="ARBA00022553"/>
    </source>
</evidence>
<dbReference type="EMBL" id="BBJS01000037">
    <property type="protein sequence ID" value="GAN14403.1"/>
    <property type="molecule type" value="Genomic_DNA"/>
</dbReference>
<dbReference type="SUPFAM" id="SSF47384">
    <property type="entry name" value="Homodimeric domain of signal transducing histidine kinase"/>
    <property type="match status" value="1"/>
</dbReference>
<dbReference type="PANTHER" id="PTHR45436">
    <property type="entry name" value="SENSOR HISTIDINE KINASE YKOH"/>
    <property type="match status" value="1"/>
</dbReference>
<evidence type="ECO:0000256" key="9">
    <source>
        <dbReference type="ARBA" id="ARBA00023012"/>
    </source>
</evidence>
<sequence>MIDAAVRRVSLRGLTAGVLLLFLVATVATGVSILAANRVTVAQLVDRRIDVVGDLLLERDGDGGTAPIPTRTLLARIVGLSAQRDTGDVGLLLLDPAGRALGGNIRLRHDLPLGRSDLRARDGIVGLSHGRALVRDAGAGRRLVIVAETEPFDDYRTQRTRIYLIGFGSIILIVLGGVIAFSRLVGRRIGDLRRAVDAIIAGDIRHRVPLTGSADEFDRQAAAFNRMLDRIAELMEGMRGVSNDIAHDLRTPLSRLRGQLAGMVEEADGPEQATRARDALAQCDALLAMFAALLRIAEVEAGHRQAGFAPIDLAALVEETATMMMPVAEEAGHRLHLRLAVHPKNFLGDRQLLIQALVNLIGNAIKHGAPGGRIQVTLEAADGDRLALRVADDGPGISPEDRALALRRFGRLDSARTRAGHGLGLPLVAAIARLHRGELELGDARPGLAVSMLLPLPR</sequence>
<keyword evidence="15" id="KW-1185">Reference proteome</keyword>
<dbReference type="Pfam" id="PF02518">
    <property type="entry name" value="HATPase_c"/>
    <property type="match status" value="1"/>
</dbReference>
<evidence type="ECO:0000256" key="3">
    <source>
        <dbReference type="ARBA" id="ARBA00012438"/>
    </source>
</evidence>
<dbReference type="InterPro" id="IPR003660">
    <property type="entry name" value="HAMP_dom"/>
</dbReference>
<keyword evidence="10 11" id="KW-0472">Membrane</keyword>
<dbReference type="SUPFAM" id="SSF55874">
    <property type="entry name" value="ATPase domain of HSP90 chaperone/DNA topoisomerase II/histidine kinase"/>
    <property type="match status" value="1"/>
</dbReference>
<evidence type="ECO:0000256" key="5">
    <source>
        <dbReference type="ARBA" id="ARBA00022679"/>
    </source>
</evidence>
<dbReference type="InterPro" id="IPR005467">
    <property type="entry name" value="His_kinase_dom"/>
</dbReference>
<comment type="subcellular location">
    <subcellularLocation>
        <location evidence="2">Membrane</location>
    </subcellularLocation>
</comment>
<reference evidence="14 15" key="1">
    <citation type="submission" date="2014-08" db="EMBL/GenBank/DDBJ databases">
        <title>Whole genome shotgun sequence of Sphingomonas paucimobilis NBRC 13935.</title>
        <authorList>
            <person name="Hosoyama A."/>
            <person name="Hashimoto M."/>
            <person name="Hosoyama Y."/>
            <person name="Noguchi M."/>
            <person name="Uohara A."/>
            <person name="Ohji S."/>
            <person name="Katano-Makiyama Y."/>
            <person name="Ichikawa N."/>
            <person name="Kimura A."/>
            <person name="Yamazoe A."/>
            <person name="Fujita N."/>
        </authorList>
    </citation>
    <scope>NUCLEOTIDE SEQUENCE [LARGE SCALE GENOMIC DNA]</scope>
    <source>
        <strain evidence="14 15">NBRC 13935</strain>
    </source>
</reference>
<organism evidence="14 15">
    <name type="scientific">Sphingomonas paucimobilis NBRC 13935</name>
    <dbReference type="NCBI Taxonomy" id="1219050"/>
    <lineage>
        <taxon>Bacteria</taxon>
        <taxon>Pseudomonadati</taxon>
        <taxon>Pseudomonadota</taxon>
        <taxon>Alphaproteobacteria</taxon>
        <taxon>Sphingomonadales</taxon>
        <taxon>Sphingomonadaceae</taxon>
        <taxon>Sphingomonas</taxon>
    </lineage>
</organism>
<dbReference type="SMART" id="SM00388">
    <property type="entry name" value="HisKA"/>
    <property type="match status" value="1"/>
</dbReference>
<keyword evidence="8 11" id="KW-1133">Transmembrane helix</keyword>
<dbReference type="Gene3D" id="1.10.287.130">
    <property type="match status" value="1"/>
</dbReference>
<gene>
    <name evidence="14" type="ORF">SP6_37_00100</name>
</gene>
<dbReference type="InterPro" id="IPR003661">
    <property type="entry name" value="HisK_dim/P_dom"/>
</dbReference>
<keyword evidence="4" id="KW-0597">Phosphoprotein</keyword>
<dbReference type="Pfam" id="PF00672">
    <property type="entry name" value="HAMP"/>
    <property type="match status" value="1"/>
</dbReference>
<name>A0A0C9NI82_SPHPI</name>
<dbReference type="InterPro" id="IPR004358">
    <property type="entry name" value="Sig_transdc_His_kin-like_C"/>
</dbReference>
<dbReference type="Gene3D" id="6.10.340.10">
    <property type="match status" value="1"/>
</dbReference>
<dbReference type="InterPro" id="IPR050428">
    <property type="entry name" value="TCS_sensor_his_kinase"/>
</dbReference>
<protein>
    <recommendedName>
        <fullName evidence="3">histidine kinase</fullName>
        <ecNumber evidence="3">2.7.13.3</ecNumber>
    </recommendedName>
</protein>
<dbReference type="PANTHER" id="PTHR45436:SF8">
    <property type="entry name" value="HISTIDINE KINASE"/>
    <property type="match status" value="1"/>
</dbReference>
<dbReference type="CDD" id="cd00075">
    <property type="entry name" value="HATPase"/>
    <property type="match status" value="1"/>
</dbReference>
<dbReference type="GO" id="GO:0005886">
    <property type="term" value="C:plasma membrane"/>
    <property type="evidence" value="ECO:0007669"/>
    <property type="project" value="TreeGrafter"/>
</dbReference>
<evidence type="ECO:0000256" key="8">
    <source>
        <dbReference type="ARBA" id="ARBA00022989"/>
    </source>
</evidence>
<dbReference type="SMART" id="SM00387">
    <property type="entry name" value="HATPase_c"/>
    <property type="match status" value="1"/>
</dbReference>
<dbReference type="PROSITE" id="PS50885">
    <property type="entry name" value="HAMP"/>
    <property type="match status" value="1"/>
</dbReference>
<dbReference type="SUPFAM" id="SSF158472">
    <property type="entry name" value="HAMP domain-like"/>
    <property type="match status" value="1"/>
</dbReference>
<proteinExistence type="predicted"/>
<evidence type="ECO:0000256" key="6">
    <source>
        <dbReference type="ARBA" id="ARBA00022692"/>
    </source>
</evidence>
<evidence type="ECO:0000256" key="2">
    <source>
        <dbReference type="ARBA" id="ARBA00004370"/>
    </source>
</evidence>
<dbReference type="CDD" id="cd00082">
    <property type="entry name" value="HisKA"/>
    <property type="match status" value="1"/>
</dbReference>
<comment type="catalytic activity">
    <reaction evidence="1">
        <text>ATP + protein L-histidine = ADP + protein N-phospho-L-histidine.</text>
        <dbReference type="EC" id="2.7.13.3"/>
    </reaction>
</comment>
<dbReference type="AlphaFoldDB" id="A0A0C9NI82"/>
<evidence type="ECO:0000256" key="7">
    <source>
        <dbReference type="ARBA" id="ARBA00022777"/>
    </source>
</evidence>
<evidence type="ECO:0000313" key="15">
    <source>
        <dbReference type="Proteomes" id="UP000032025"/>
    </source>
</evidence>
<dbReference type="Proteomes" id="UP000032025">
    <property type="component" value="Unassembled WGS sequence"/>
</dbReference>
<dbReference type="RefSeq" id="WP_007404809.1">
    <property type="nucleotide sequence ID" value="NZ_BBJS01000037.1"/>
</dbReference>
<dbReference type="PROSITE" id="PS50109">
    <property type="entry name" value="HIS_KIN"/>
    <property type="match status" value="1"/>
</dbReference>
<keyword evidence="7" id="KW-0418">Kinase</keyword>
<evidence type="ECO:0000256" key="11">
    <source>
        <dbReference type="SAM" id="Phobius"/>
    </source>
</evidence>
<feature type="domain" description="HAMP" evidence="13">
    <location>
        <begin position="183"/>
        <end position="236"/>
    </location>
</feature>
<dbReference type="Gene3D" id="3.30.565.10">
    <property type="entry name" value="Histidine kinase-like ATPase, C-terminal domain"/>
    <property type="match status" value="1"/>
</dbReference>
<dbReference type="GO" id="GO:0000155">
    <property type="term" value="F:phosphorelay sensor kinase activity"/>
    <property type="evidence" value="ECO:0007669"/>
    <property type="project" value="InterPro"/>
</dbReference>
<dbReference type="InterPro" id="IPR003594">
    <property type="entry name" value="HATPase_dom"/>
</dbReference>
<dbReference type="InterPro" id="IPR036890">
    <property type="entry name" value="HATPase_C_sf"/>
</dbReference>
<dbReference type="CDD" id="cd06225">
    <property type="entry name" value="HAMP"/>
    <property type="match status" value="1"/>
</dbReference>